<organism evidence="2">
    <name type="scientific">Mycoplasma suis</name>
    <dbReference type="NCBI Taxonomy" id="57372"/>
    <lineage>
        <taxon>Bacteria</taxon>
        <taxon>Bacillati</taxon>
        <taxon>Mycoplasmatota</taxon>
        <taxon>Mollicutes</taxon>
        <taxon>Mycoplasmataceae</taxon>
        <taxon>Mycoplasma</taxon>
    </lineage>
</organism>
<sequence>MVGGGGIDTQEDLGEGDFPACCVQGQRIKSPDSSQYKVIGVELGRQDLTHRQQKERKCQLGPDETSEPPQGSF</sequence>
<accession>Q8KM80</accession>
<name>Q8KM80_9MOLU</name>
<feature type="compositionally biased region" description="Basic and acidic residues" evidence="1">
    <location>
        <begin position="47"/>
        <end position="58"/>
    </location>
</feature>
<proteinExistence type="predicted"/>
<dbReference type="AlphaFoldDB" id="Q8KM80"/>
<evidence type="ECO:0000256" key="1">
    <source>
        <dbReference type="SAM" id="MobiDB-lite"/>
    </source>
</evidence>
<protein>
    <submittedName>
        <fullName evidence="2">Uncharacterized protein</fullName>
    </submittedName>
</protein>
<feature type="region of interest" description="Disordered" evidence="1">
    <location>
        <begin position="47"/>
        <end position="73"/>
    </location>
</feature>
<reference evidence="2" key="1">
    <citation type="submission" date="2002-08" db="EMBL/GenBank/DDBJ databases">
        <title>Purification and analysis of Mycoplasma suis (Eperythrozoon suis) DNA from porcine blood.</title>
        <authorList>
            <person name="Hoelzle L.E."/>
            <person name="Adelt D."/>
            <person name="Hoelzle K."/>
            <person name="Heinritzi K."/>
            <person name="Wittenbrink M.M."/>
        </authorList>
    </citation>
    <scope>NUCLEOTIDE SEQUENCE</scope>
    <source>
        <strain evidence="2">54/96</strain>
    </source>
</reference>
<dbReference type="EMBL" id="AJ504999">
    <property type="protein sequence ID" value="CAD44551.1"/>
    <property type="molecule type" value="Genomic_DNA"/>
</dbReference>
<evidence type="ECO:0000313" key="2">
    <source>
        <dbReference type="EMBL" id="CAD44551.1"/>
    </source>
</evidence>